<feature type="region of interest" description="Disordered" evidence="1">
    <location>
        <begin position="1"/>
        <end position="34"/>
    </location>
</feature>
<evidence type="ECO:0000313" key="3">
    <source>
        <dbReference type="EMBL" id="CAL1702963.1"/>
    </source>
</evidence>
<reference evidence="4" key="1">
    <citation type="submission" date="2024-04" db="EMBL/GenBank/DDBJ databases">
        <authorList>
            <person name="Shaw F."/>
            <person name="Minotto A."/>
        </authorList>
    </citation>
    <scope>NUCLEOTIDE SEQUENCE [LARGE SCALE GENOMIC DNA]</scope>
</reference>
<dbReference type="InterPro" id="IPR005123">
    <property type="entry name" value="Oxoglu/Fe-dep_dioxygenase_dom"/>
</dbReference>
<dbReference type="Proteomes" id="UP001497453">
    <property type="component" value="Chromosome 2"/>
</dbReference>
<dbReference type="InterPro" id="IPR027450">
    <property type="entry name" value="AlkB-like"/>
</dbReference>
<dbReference type="Pfam" id="PF13532">
    <property type="entry name" value="2OG-FeII_Oxy_2"/>
    <property type="match status" value="1"/>
</dbReference>
<dbReference type="EMBL" id="OZ037945">
    <property type="protein sequence ID" value="CAL1702963.1"/>
    <property type="molecule type" value="Genomic_DNA"/>
</dbReference>
<dbReference type="PROSITE" id="PS51471">
    <property type="entry name" value="FE2OG_OXY"/>
    <property type="match status" value="1"/>
</dbReference>
<feature type="compositionally biased region" description="Low complexity" evidence="1">
    <location>
        <begin position="1"/>
        <end position="13"/>
    </location>
</feature>
<sequence>MPSSQTSVQSSSDAHSRRRHAGIQPMSFLGPGDRMGEGDTQLVFDILPPDLAETAFENLRKEIKWNVMHHRGGEVPRLVAVQGEIAPDGSYPIYRHPADSSPPLLPFSPTVSLIRAAAEKHLNHPVNHVLIQHYRSGADYISEHSDKTIDVVQGSNIINVSLGAERIMVLRTKKDSISKVAKNLNREVGVGADHDDTGSTSITGSDSPHTQRIPLPHNSMLVMGLLTNAKWMHSIRTDKRPFKTKSPAEQFNNGERISLTFRHIGTFLTPPDETGKQKIWGQGAKGKRREDAGEVVCGGEEAAELIDAFGMENHQSEFVWEKVYGQGSDVLHFKSEDQGV</sequence>
<proteinExistence type="predicted"/>
<evidence type="ECO:0000256" key="1">
    <source>
        <dbReference type="SAM" id="MobiDB-lite"/>
    </source>
</evidence>
<feature type="domain" description="Fe2OG dioxygenase" evidence="2">
    <location>
        <begin position="125"/>
        <end position="265"/>
    </location>
</feature>
<feature type="region of interest" description="Disordered" evidence="1">
    <location>
        <begin position="189"/>
        <end position="215"/>
    </location>
</feature>
<name>A0ABP1D4Y2_9APHY</name>
<organism evidence="3 4">
    <name type="scientific">Somion occarium</name>
    <dbReference type="NCBI Taxonomy" id="3059160"/>
    <lineage>
        <taxon>Eukaryota</taxon>
        <taxon>Fungi</taxon>
        <taxon>Dikarya</taxon>
        <taxon>Basidiomycota</taxon>
        <taxon>Agaricomycotina</taxon>
        <taxon>Agaricomycetes</taxon>
        <taxon>Polyporales</taxon>
        <taxon>Cerrenaceae</taxon>
        <taxon>Somion</taxon>
    </lineage>
</organism>
<protein>
    <recommendedName>
        <fullName evidence="2">Fe2OG dioxygenase domain-containing protein</fullName>
    </recommendedName>
</protein>
<accession>A0ABP1D4Y2</accession>
<dbReference type="Gene3D" id="2.60.120.590">
    <property type="entry name" value="Alpha-ketoglutarate-dependent dioxygenase AlkB-like"/>
    <property type="match status" value="1"/>
</dbReference>
<dbReference type="InterPro" id="IPR037151">
    <property type="entry name" value="AlkB-like_sf"/>
</dbReference>
<dbReference type="PANTHER" id="PTHR31212:SF5">
    <property type="entry name" value="ISOCHORISMATASE FAMILY PROTEIN FAMILY (AFU_ORTHOLOGUE AFUA_3G14500)"/>
    <property type="match status" value="1"/>
</dbReference>
<feature type="compositionally biased region" description="Low complexity" evidence="1">
    <location>
        <begin position="198"/>
        <end position="207"/>
    </location>
</feature>
<keyword evidence="4" id="KW-1185">Reference proteome</keyword>
<dbReference type="SUPFAM" id="SSF51197">
    <property type="entry name" value="Clavaminate synthase-like"/>
    <property type="match status" value="1"/>
</dbReference>
<gene>
    <name evidence="3" type="ORF">GFSPODELE1_LOCUS4329</name>
</gene>
<evidence type="ECO:0000313" key="4">
    <source>
        <dbReference type="Proteomes" id="UP001497453"/>
    </source>
</evidence>
<evidence type="ECO:0000259" key="2">
    <source>
        <dbReference type="PROSITE" id="PS51471"/>
    </source>
</evidence>
<dbReference type="InterPro" id="IPR032854">
    <property type="entry name" value="ALKBH3"/>
</dbReference>
<dbReference type="PANTHER" id="PTHR31212">
    <property type="entry name" value="ALPHA-KETOGLUTARATE-DEPENDENT DIOXYGENASE ALKB HOMOLOG 3"/>
    <property type="match status" value="1"/>
</dbReference>